<dbReference type="RefSeq" id="WP_345032924.1">
    <property type="nucleotide sequence ID" value="NZ_BAABEY010000036.1"/>
</dbReference>
<reference evidence="3" key="1">
    <citation type="journal article" date="2019" name="Int. J. Syst. Evol. Microbiol.">
        <title>The Global Catalogue of Microorganisms (GCM) 10K type strain sequencing project: providing services to taxonomists for standard genome sequencing and annotation.</title>
        <authorList>
            <consortium name="The Broad Institute Genomics Platform"/>
            <consortium name="The Broad Institute Genome Sequencing Center for Infectious Disease"/>
            <person name="Wu L."/>
            <person name="Ma J."/>
        </authorList>
    </citation>
    <scope>NUCLEOTIDE SEQUENCE [LARGE SCALE GENOMIC DNA]</scope>
    <source>
        <strain evidence="3">JCM 31920</strain>
    </source>
</reference>
<dbReference type="InterPro" id="IPR036291">
    <property type="entry name" value="NAD(P)-bd_dom_sf"/>
</dbReference>
<keyword evidence="3" id="KW-1185">Reference proteome</keyword>
<dbReference type="EMBL" id="BAABEY010000036">
    <property type="protein sequence ID" value="GAA4447434.1"/>
    <property type="molecule type" value="Genomic_DNA"/>
</dbReference>
<evidence type="ECO:0000313" key="3">
    <source>
        <dbReference type="Proteomes" id="UP001501508"/>
    </source>
</evidence>
<dbReference type="InterPro" id="IPR000683">
    <property type="entry name" value="Gfo/Idh/MocA-like_OxRdtase_N"/>
</dbReference>
<organism evidence="2 3">
    <name type="scientific">Ravibacter arvi</name>
    <dbReference type="NCBI Taxonomy" id="2051041"/>
    <lineage>
        <taxon>Bacteria</taxon>
        <taxon>Pseudomonadati</taxon>
        <taxon>Bacteroidota</taxon>
        <taxon>Cytophagia</taxon>
        <taxon>Cytophagales</taxon>
        <taxon>Spirosomataceae</taxon>
        <taxon>Ravibacter</taxon>
    </lineage>
</organism>
<feature type="domain" description="Gfo/Idh/MocA-like oxidoreductase N-terminal" evidence="1">
    <location>
        <begin position="36"/>
        <end position="132"/>
    </location>
</feature>
<comment type="caution">
    <text evidence="2">The sequence shown here is derived from an EMBL/GenBank/DDBJ whole genome shotgun (WGS) entry which is preliminary data.</text>
</comment>
<evidence type="ECO:0000259" key="1">
    <source>
        <dbReference type="Pfam" id="PF01408"/>
    </source>
</evidence>
<evidence type="ECO:0000313" key="2">
    <source>
        <dbReference type="EMBL" id="GAA4447434.1"/>
    </source>
</evidence>
<proteinExistence type="predicted"/>
<dbReference type="Gene3D" id="3.40.50.720">
    <property type="entry name" value="NAD(P)-binding Rossmann-like Domain"/>
    <property type="match status" value="1"/>
</dbReference>
<name>A0ABP8ME97_9BACT</name>
<protein>
    <submittedName>
        <fullName evidence="2">Gfo/Idh/MocA family oxidoreductase</fullName>
    </submittedName>
</protein>
<accession>A0ABP8ME97</accession>
<gene>
    <name evidence="2" type="ORF">GCM10023091_42280</name>
</gene>
<sequence>MIKIGIIGMSPGNAHPYSWSAIINGRFDGEEISRVGYPAVAAYLEANRDTLGLPSAKVTHVWSQDTAISESIARSTGIENIVGKLEDMIGEVDAVILARDDPENHKTMSAPFIEAGIPIFIDKPLCYSQADLEWFSAQNAAGRFLMSCSSMRYANEGRIIKQELAALGELELVTAVGKKDWKKYGIHLLEGIFSILGTANPLSVRHIGELEREIIHIRLENGPQITLHLFQDITGTFQLSFFGRNGWRLADIRNSYSMFRDNLIEFIRSVEEGAPRIPFSETETLMRTVIAADQSRFNGGIPVYFHTI</sequence>
<dbReference type="Pfam" id="PF01408">
    <property type="entry name" value="GFO_IDH_MocA"/>
    <property type="match status" value="1"/>
</dbReference>
<dbReference type="SUPFAM" id="SSF51735">
    <property type="entry name" value="NAD(P)-binding Rossmann-fold domains"/>
    <property type="match status" value="1"/>
</dbReference>
<dbReference type="Proteomes" id="UP001501508">
    <property type="component" value="Unassembled WGS sequence"/>
</dbReference>